<feature type="chain" id="PRO_5028918451" evidence="1">
    <location>
        <begin position="28"/>
        <end position="460"/>
    </location>
</feature>
<feature type="signal peptide" evidence="1">
    <location>
        <begin position="1"/>
        <end position="27"/>
    </location>
</feature>
<proteinExistence type="predicted"/>
<protein>
    <submittedName>
        <fullName evidence="2">cAMP factor family pore-forming toxin</fullName>
    </submittedName>
</protein>
<name>A0A7D4GE32_FINMA</name>
<dbReference type="InterPro" id="IPR010860">
    <property type="entry name" value="CAMP_factor"/>
</dbReference>
<evidence type="ECO:0000256" key="1">
    <source>
        <dbReference type="SAM" id="SignalP"/>
    </source>
</evidence>
<reference evidence="2 3" key="1">
    <citation type="submission" date="2020-05" db="EMBL/GenBank/DDBJ databases">
        <title>FDA dAtabase for Regulatory Grade micrObial Sequences (FDA-ARGOS): Supporting development and validation of Infectious Disease Dx tests.</title>
        <authorList>
            <person name="Pederson C."/>
            <person name="Tallon L."/>
            <person name="Sadzewicz L."/>
            <person name="Zhao X."/>
            <person name="Vavikolanu K."/>
            <person name="Mehta A."/>
            <person name="Aluvathingal J."/>
            <person name="Nadendla S."/>
            <person name="Myers T."/>
            <person name="Yan Y."/>
            <person name="Sichtig H."/>
        </authorList>
    </citation>
    <scope>NUCLEOTIDE SEQUENCE [LARGE SCALE GENOMIC DNA]</scope>
    <source>
        <strain evidence="2 3">FDAARGOS_764</strain>
    </source>
</reference>
<dbReference type="Proteomes" id="UP000502899">
    <property type="component" value="Chromosome"/>
</dbReference>
<organism evidence="2 3">
    <name type="scientific">Finegoldia magna</name>
    <name type="common">Peptostreptococcus magnus</name>
    <dbReference type="NCBI Taxonomy" id="1260"/>
    <lineage>
        <taxon>Bacteria</taxon>
        <taxon>Bacillati</taxon>
        <taxon>Bacillota</taxon>
        <taxon>Tissierellia</taxon>
        <taxon>Tissierellales</taxon>
        <taxon>Peptoniphilaceae</taxon>
        <taxon>Finegoldia</taxon>
    </lineage>
</organism>
<evidence type="ECO:0000313" key="3">
    <source>
        <dbReference type="Proteomes" id="UP000502899"/>
    </source>
</evidence>
<accession>A0A7D4GE32</accession>
<dbReference type="AlphaFoldDB" id="A0A7D4GE32"/>
<keyword evidence="1" id="KW-0732">Signal</keyword>
<dbReference type="Pfam" id="PF07373">
    <property type="entry name" value="CAMP_factor"/>
    <property type="match status" value="1"/>
</dbReference>
<sequence>MKKKYKLFSIILLLSFLLTSIPQELFAKSYADKEIKIDKYELSDVSQLKNINYDYNLMMSEDEIAKESSVLKGARIEGNKAYEIPLMKKAQDDLAVLSQDRCINLPSAINNYNPQQFFYIGSIGVRIQLLRKVNRFIDLMTTEYIYKIQEAHNLAAQTAFESVMVAINPFNGKKDVLAAIDKLDKNIEKIISLRDLTASDQATVYVKRLMYKNIAEARKSSNKYFDKGDYGAKGKEEFIQTIFRTEVNEINKEVGKNITFGQLIELDARLKSAASSAYLSKEVLANPNWLNGTVLGEISKQNVLKSKYRSSIDKNDFDMWQNLVKKVVDKKVEKNPRYDSISNAIYDLWDFNGKLIAKYPNSLKREEFEIDGLYIPSSYIEPYQVASIKWIVSPTFDKVPSGMKSQSSNIIIGFAGQKAQYGSYNNYVVARSSLQDEVVTTNMDGTNSDLIYPDFTDPEI</sequence>
<gene>
    <name evidence="2" type="ORF">FOC70_04335</name>
</gene>
<evidence type="ECO:0000313" key="2">
    <source>
        <dbReference type="EMBL" id="QKH79631.1"/>
    </source>
</evidence>
<dbReference type="EMBL" id="CP054000">
    <property type="protein sequence ID" value="QKH79631.1"/>
    <property type="molecule type" value="Genomic_DNA"/>
</dbReference>
<dbReference type="RefSeq" id="WP_002842046.1">
    <property type="nucleotide sequence ID" value="NZ_CP054000.1"/>
</dbReference>